<reference evidence="9" key="1">
    <citation type="journal article" date="2019" name="Int. J. Syst. Evol. Microbiol.">
        <title>The Global Catalogue of Microorganisms (GCM) 10K type strain sequencing project: providing services to taxonomists for standard genome sequencing and annotation.</title>
        <authorList>
            <consortium name="The Broad Institute Genomics Platform"/>
            <consortium name="The Broad Institute Genome Sequencing Center for Infectious Disease"/>
            <person name="Wu L."/>
            <person name="Ma J."/>
        </authorList>
    </citation>
    <scope>NUCLEOTIDE SEQUENCE [LARGE SCALE GENOMIC DNA]</scope>
    <source>
        <strain evidence="9">JCM 10411</strain>
    </source>
</reference>
<evidence type="ECO:0000256" key="3">
    <source>
        <dbReference type="ARBA" id="ARBA00022723"/>
    </source>
</evidence>
<evidence type="ECO:0000313" key="8">
    <source>
        <dbReference type="EMBL" id="MFC5853671.1"/>
    </source>
</evidence>
<organism evidence="8 9">
    <name type="scientific">Streptomyces chlorus</name>
    <dbReference type="NCBI Taxonomy" id="887452"/>
    <lineage>
        <taxon>Bacteria</taxon>
        <taxon>Bacillati</taxon>
        <taxon>Actinomycetota</taxon>
        <taxon>Actinomycetes</taxon>
        <taxon>Kitasatosporales</taxon>
        <taxon>Streptomycetaceae</taxon>
        <taxon>Streptomyces</taxon>
    </lineage>
</organism>
<proteinExistence type="predicted"/>
<dbReference type="PANTHER" id="PTHR36923">
    <property type="entry name" value="FERREDOXIN"/>
    <property type="match status" value="1"/>
</dbReference>
<evidence type="ECO:0000313" key="9">
    <source>
        <dbReference type="Proteomes" id="UP001596180"/>
    </source>
</evidence>
<dbReference type="Pfam" id="PF13459">
    <property type="entry name" value="Fer4_15"/>
    <property type="match status" value="1"/>
</dbReference>
<comment type="caution">
    <text evidence="8">The sequence shown here is derived from an EMBL/GenBank/DDBJ whole genome shotgun (WGS) entry which is preliminary data.</text>
</comment>
<protein>
    <submittedName>
        <fullName evidence="8">Ferredoxin</fullName>
    </submittedName>
</protein>
<keyword evidence="6" id="KW-0411">Iron-sulfur</keyword>
<keyword evidence="2" id="KW-0813">Transport</keyword>
<gene>
    <name evidence="8" type="ORF">ACFPZI_18205</name>
</gene>
<comment type="cofactor">
    <cofactor evidence="1">
        <name>[3Fe-4S] cluster</name>
        <dbReference type="ChEBI" id="CHEBI:21137"/>
    </cofactor>
</comment>
<keyword evidence="7" id="KW-0003">3Fe-4S</keyword>
<evidence type="ECO:0000256" key="7">
    <source>
        <dbReference type="ARBA" id="ARBA00023291"/>
    </source>
</evidence>
<dbReference type="InterPro" id="IPR051269">
    <property type="entry name" value="Fe-S_cluster_ET"/>
</dbReference>
<dbReference type="PANTHER" id="PTHR36923:SF3">
    <property type="entry name" value="FERREDOXIN"/>
    <property type="match status" value="1"/>
</dbReference>
<evidence type="ECO:0000256" key="2">
    <source>
        <dbReference type="ARBA" id="ARBA00022448"/>
    </source>
</evidence>
<keyword evidence="3" id="KW-0479">Metal-binding</keyword>
<evidence type="ECO:0000256" key="5">
    <source>
        <dbReference type="ARBA" id="ARBA00023004"/>
    </source>
</evidence>
<keyword evidence="4" id="KW-0249">Electron transport</keyword>
<dbReference type="Proteomes" id="UP001596180">
    <property type="component" value="Unassembled WGS sequence"/>
</dbReference>
<sequence>MRVEVDQGLCSGHAQCAVAAPDLFQLDEDGYVLPYDGEVPEEREPQARVGARACPERALKILTTDPGAAAG</sequence>
<evidence type="ECO:0000256" key="1">
    <source>
        <dbReference type="ARBA" id="ARBA00001927"/>
    </source>
</evidence>
<dbReference type="RefSeq" id="WP_381364228.1">
    <property type="nucleotide sequence ID" value="NZ_JBHSOA010000037.1"/>
</dbReference>
<evidence type="ECO:0000256" key="4">
    <source>
        <dbReference type="ARBA" id="ARBA00022982"/>
    </source>
</evidence>
<keyword evidence="9" id="KW-1185">Reference proteome</keyword>
<dbReference type="SUPFAM" id="SSF54862">
    <property type="entry name" value="4Fe-4S ferredoxins"/>
    <property type="match status" value="1"/>
</dbReference>
<dbReference type="Gene3D" id="3.30.70.20">
    <property type="match status" value="1"/>
</dbReference>
<accession>A0ABW1E0E5</accession>
<name>A0ABW1E0E5_9ACTN</name>
<dbReference type="EMBL" id="JBHSOA010000037">
    <property type="protein sequence ID" value="MFC5853671.1"/>
    <property type="molecule type" value="Genomic_DNA"/>
</dbReference>
<evidence type="ECO:0000256" key="6">
    <source>
        <dbReference type="ARBA" id="ARBA00023014"/>
    </source>
</evidence>
<keyword evidence="5" id="KW-0408">Iron</keyword>